<accession>A0A9D1YZ20</accession>
<evidence type="ECO:0000313" key="1">
    <source>
        <dbReference type="EMBL" id="HIY67842.1"/>
    </source>
</evidence>
<reference evidence="1" key="1">
    <citation type="journal article" date="2021" name="PeerJ">
        <title>Extensive microbial diversity within the chicken gut microbiome revealed by metagenomics and culture.</title>
        <authorList>
            <person name="Gilroy R."/>
            <person name="Ravi A."/>
            <person name="Getino M."/>
            <person name="Pursley I."/>
            <person name="Horton D.L."/>
            <person name="Alikhan N.F."/>
            <person name="Baker D."/>
            <person name="Gharbi K."/>
            <person name="Hall N."/>
            <person name="Watson M."/>
            <person name="Adriaenssens E.M."/>
            <person name="Foster-Nyarko E."/>
            <person name="Jarju S."/>
            <person name="Secka A."/>
            <person name="Antonio M."/>
            <person name="Oren A."/>
            <person name="Chaudhuri R.R."/>
            <person name="La Ragione R."/>
            <person name="Hildebrand F."/>
            <person name="Pallen M.J."/>
        </authorList>
    </citation>
    <scope>NUCLEOTIDE SEQUENCE</scope>
    <source>
        <strain evidence="1">5134</strain>
    </source>
</reference>
<organism evidence="1 2">
    <name type="scientific">Candidatus Alistipes intestinigallinarum</name>
    <dbReference type="NCBI Taxonomy" id="2838440"/>
    <lineage>
        <taxon>Bacteria</taxon>
        <taxon>Pseudomonadati</taxon>
        <taxon>Bacteroidota</taxon>
        <taxon>Bacteroidia</taxon>
        <taxon>Bacteroidales</taxon>
        <taxon>Rikenellaceae</taxon>
        <taxon>Alistipes</taxon>
    </lineage>
</organism>
<dbReference type="EMBL" id="DXDA01000004">
    <property type="protein sequence ID" value="HIY67842.1"/>
    <property type="molecule type" value="Genomic_DNA"/>
</dbReference>
<name>A0A9D1YZ20_9BACT</name>
<comment type="caution">
    <text evidence="1">The sequence shown here is derived from an EMBL/GenBank/DDBJ whole genome shotgun (WGS) entry which is preliminary data.</text>
</comment>
<sequence length="117" mass="13387">EFGELIIRVPRSGKLQRRRIKDTIRRLYDFLNGSDAEKYGVKVPIYTPKEYGGIKIAASVNHIVSCAEFANITGRNIKTVYSWVNNKLLAIERRSCCTAINVEKTIEELKKLEKKLS</sequence>
<feature type="non-terminal residue" evidence="1">
    <location>
        <position position="1"/>
    </location>
</feature>
<dbReference type="AlphaFoldDB" id="A0A9D1YZ20"/>
<evidence type="ECO:0000313" key="2">
    <source>
        <dbReference type="Proteomes" id="UP000886844"/>
    </source>
</evidence>
<gene>
    <name evidence="1" type="ORF">H9828_00315</name>
</gene>
<protein>
    <submittedName>
        <fullName evidence="1">Uncharacterized protein</fullName>
    </submittedName>
</protein>
<dbReference type="Proteomes" id="UP000886844">
    <property type="component" value="Unassembled WGS sequence"/>
</dbReference>
<reference evidence="1" key="2">
    <citation type="submission" date="2021-04" db="EMBL/GenBank/DDBJ databases">
        <authorList>
            <person name="Gilroy R."/>
        </authorList>
    </citation>
    <scope>NUCLEOTIDE SEQUENCE</scope>
    <source>
        <strain evidence="1">5134</strain>
    </source>
</reference>
<proteinExistence type="predicted"/>